<dbReference type="EMBL" id="LXQE01000018">
    <property type="protein sequence ID" value="RCJ42108.1"/>
    <property type="molecule type" value="Genomic_DNA"/>
</dbReference>
<gene>
    <name evidence="1" type="ORF">A6769_38000</name>
</gene>
<dbReference type="AlphaFoldDB" id="A0A367RZX5"/>
<proteinExistence type="predicted"/>
<organism evidence="1 2">
    <name type="scientific">Nostoc punctiforme NIES-2108</name>
    <dbReference type="NCBI Taxonomy" id="1356359"/>
    <lineage>
        <taxon>Bacteria</taxon>
        <taxon>Bacillati</taxon>
        <taxon>Cyanobacteriota</taxon>
        <taxon>Cyanophyceae</taxon>
        <taxon>Nostocales</taxon>
        <taxon>Nostocaceae</taxon>
        <taxon>Nostoc</taxon>
    </lineage>
</organism>
<sequence>MNILDGLYILDENHKPIAPTSLEQWSKWRKDDNNVQVALSTFSWGRVSTIFLGKDYSNVLNLEPQLFETMVFGGEYNGKFWRYSNWEQAVNGHKEVCTWMLD</sequence>
<evidence type="ECO:0000313" key="1">
    <source>
        <dbReference type="EMBL" id="RCJ42108.1"/>
    </source>
</evidence>
<dbReference type="Proteomes" id="UP000252085">
    <property type="component" value="Unassembled WGS sequence"/>
</dbReference>
<protein>
    <submittedName>
        <fullName evidence="1">Uncharacterized protein</fullName>
    </submittedName>
</protein>
<accession>A0A367RZX5</accession>
<reference evidence="1 2" key="1">
    <citation type="submission" date="2016-04" db="EMBL/GenBank/DDBJ databases">
        <authorList>
            <person name="Evans L.H."/>
            <person name="Alamgir A."/>
            <person name="Owens N."/>
            <person name="Weber N.D."/>
            <person name="Virtaneva K."/>
            <person name="Barbian K."/>
            <person name="Babar A."/>
            <person name="Rosenke K."/>
        </authorList>
    </citation>
    <scope>NUCLEOTIDE SEQUENCE [LARGE SCALE GENOMIC DNA]</scope>
    <source>
        <strain evidence="1">NIES-2108</strain>
    </source>
</reference>
<name>A0A367RZX5_NOSPU</name>
<comment type="caution">
    <text evidence="1">The sequence shown here is derived from an EMBL/GenBank/DDBJ whole genome shotgun (WGS) entry which is preliminary data.</text>
</comment>
<evidence type="ECO:0000313" key="2">
    <source>
        <dbReference type="Proteomes" id="UP000252085"/>
    </source>
</evidence>